<dbReference type="RefSeq" id="WP_145219261.1">
    <property type="nucleotide sequence ID" value="NZ_CP036269.1"/>
</dbReference>
<proteinExistence type="predicted"/>
<dbReference type="OrthoDB" id="290285at2"/>
<dbReference type="AlphaFoldDB" id="A0A517RJN3"/>
<sequence>MKDLLTTTSSVIVIIFCCSVLFLADDAEKGLQEQDLEMITARNGEEFLKAPHPLAKTTLFHRVQSVRLENGVLMFVTLEQDRVKEHFFVVRDKNVILVKQDAGDMPSNSIKFYDDGRSRIEVTIPNTFELDPMQDLLSCRN</sequence>
<protein>
    <submittedName>
        <fullName evidence="2">Uncharacterized protein</fullName>
    </submittedName>
</protein>
<reference evidence="2 3" key="1">
    <citation type="submission" date="2019-02" db="EMBL/GenBank/DDBJ databases">
        <title>Deep-cultivation of Planctomycetes and their phenomic and genomic characterization uncovers novel biology.</title>
        <authorList>
            <person name="Wiegand S."/>
            <person name="Jogler M."/>
            <person name="Boedeker C."/>
            <person name="Pinto D."/>
            <person name="Vollmers J."/>
            <person name="Rivas-Marin E."/>
            <person name="Kohn T."/>
            <person name="Peeters S.H."/>
            <person name="Heuer A."/>
            <person name="Rast P."/>
            <person name="Oberbeckmann S."/>
            <person name="Bunk B."/>
            <person name="Jeske O."/>
            <person name="Meyerdierks A."/>
            <person name="Storesund J.E."/>
            <person name="Kallscheuer N."/>
            <person name="Luecker S."/>
            <person name="Lage O.M."/>
            <person name="Pohl T."/>
            <person name="Merkel B.J."/>
            <person name="Hornburger P."/>
            <person name="Mueller R.-W."/>
            <person name="Bruemmer F."/>
            <person name="Labrenz M."/>
            <person name="Spormann A.M."/>
            <person name="Op den Camp H."/>
            <person name="Overmann J."/>
            <person name="Amann R."/>
            <person name="Jetten M.S.M."/>
            <person name="Mascher T."/>
            <person name="Medema M.H."/>
            <person name="Devos D.P."/>
            <person name="Kaster A.-K."/>
            <person name="Ovreas L."/>
            <person name="Rohde M."/>
            <person name="Galperin M.Y."/>
            <person name="Jogler C."/>
        </authorList>
    </citation>
    <scope>NUCLEOTIDE SEQUENCE [LARGE SCALE GENOMIC DNA]</scope>
    <source>
        <strain evidence="2 3">Pan241w</strain>
    </source>
</reference>
<keyword evidence="1" id="KW-1133">Transmembrane helix</keyword>
<name>A0A517RJN3_9PLAN</name>
<evidence type="ECO:0000256" key="1">
    <source>
        <dbReference type="SAM" id="Phobius"/>
    </source>
</evidence>
<dbReference type="Proteomes" id="UP000317171">
    <property type="component" value="Chromosome"/>
</dbReference>
<feature type="transmembrane region" description="Helical" evidence="1">
    <location>
        <begin position="6"/>
        <end position="24"/>
    </location>
</feature>
<accession>A0A517RJN3</accession>
<organism evidence="2 3">
    <name type="scientific">Gimesia alba</name>
    <dbReference type="NCBI Taxonomy" id="2527973"/>
    <lineage>
        <taxon>Bacteria</taxon>
        <taxon>Pseudomonadati</taxon>
        <taxon>Planctomycetota</taxon>
        <taxon>Planctomycetia</taxon>
        <taxon>Planctomycetales</taxon>
        <taxon>Planctomycetaceae</taxon>
        <taxon>Gimesia</taxon>
    </lineage>
</organism>
<keyword evidence="1" id="KW-0472">Membrane</keyword>
<dbReference type="KEGG" id="gaz:Pan241w_41930"/>
<evidence type="ECO:0000313" key="3">
    <source>
        <dbReference type="Proteomes" id="UP000317171"/>
    </source>
</evidence>
<keyword evidence="1" id="KW-0812">Transmembrane</keyword>
<gene>
    <name evidence="2" type="ORF">Pan241w_41930</name>
</gene>
<keyword evidence="3" id="KW-1185">Reference proteome</keyword>
<dbReference type="EMBL" id="CP036269">
    <property type="protein sequence ID" value="QDT44087.1"/>
    <property type="molecule type" value="Genomic_DNA"/>
</dbReference>
<evidence type="ECO:0000313" key="2">
    <source>
        <dbReference type="EMBL" id="QDT44087.1"/>
    </source>
</evidence>